<proteinExistence type="predicted"/>
<comment type="caution">
    <text evidence="1">The sequence shown here is derived from an EMBL/GenBank/DDBJ whole genome shotgun (WGS) entry which is preliminary data.</text>
</comment>
<protein>
    <submittedName>
        <fullName evidence="1">Uncharacterized protein</fullName>
    </submittedName>
</protein>
<dbReference type="AlphaFoldDB" id="A0A707XGN0"/>
<reference evidence="1" key="1">
    <citation type="journal article" date="2018" name="Genome Biol.">
        <title>SKESA: strategic k-mer extension for scrupulous assemblies.</title>
        <authorList>
            <person name="Souvorov A."/>
            <person name="Agarwala R."/>
            <person name="Lipman D.J."/>
        </authorList>
    </citation>
    <scope>NUCLEOTIDE SEQUENCE</scope>
    <source>
        <strain evidence="1">M281758.7</strain>
    </source>
</reference>
<organism evidence="1">
    <name type="scientific">Salmonella typhimurium</name>
    <dbReference type="NCBI Taxonomy" id="90371"/>
    <lineage>
        <taxon>Bacteria</taxon>
        <taxon>Pseudomonadati</taxon>
        <taxon>Pseudomonadota</taxon>
        <taxon>Gammaproteobacteria</taxon>
        <taxon>Enterobacterales</taxon>
        <taxon>Enterobacteriaceae</taxon>
        <taxon>Salmonella</taxon>
    </lineage>
</organism>
<feature type="non-terminal residue" evidence="1">
    <location>
        <position position="1"/>
    </location>
</feature>
<name>A0A707XGN0_SALTM</name>
<reference evidence="1" key="2">
    <citation type="submission" date="2019-08" db="EMBL/GenBank/DDBJ databases">
        <authorList>
            <consortium name="NCBI Pathogen Detection Project"/>
        </authorList>
    </citation>
    <scope>NUCLEOTIDE SEQUENCE</scope>
    <source>
        <strain evidence="1">M281758.7</strain>
    </source>
</reference>
<gene>
    <name evidence="1" type="ORF">G0L85_23635</name>
</gene>
<evidence type="ECO:0000313" key="1">
    <source>
        <dbReference type="EMBL" id="HAD0205317.1"/>
    </source>
</evidence>
<sequence>SLKREDDRHRWEYETGVVWFNSIILLDDVENSILRGLKFLDAWTVTGSTDAPVLRDEWGNDWRDITR</sequence>
<accession>A0A707XGN0</accession>
<dbReference type="EMBL" id="DAANKA010000104">
    <property type="protein sequence ID" value="HAD0205317.1"/>
    <property type="molecule type" value="Genomic_DNA"/>
</dbReference>